<sequence length="144" mass="16030">MTAASLPDWELQNAGRYWLKVARHRAGNWNPAEQYDAGEYLVAVEASGLKPKVKRTIIATAGTADHCGTTTIDRATVAAMVGCRKLDTITAHWQAAERLGLIHSRRRWNTSKVQAMTLPHWRFELADDVAPLPWPDKGQADPPF</sequence>
<dbReference type="AlphaFoldDB" id="A0A7X6HFV1"/>
<dbReference type="Proteomes" id="UP000544090">
    <property type="component" value="Unassembled WGS sequence"/>
</dbReference>
<evidence type="ECO:0000313" key="1">
    <source>
        <dbReference type="EMBL" id="NKX56266.1"/>
    </source>
</evidence>
<dbReference type="EMBL" id="JAAZSQ010000021">
    <property type="protein sequence ID" value="NKX56266.1"/>
    <property type="molecule type" value="Genomic_DNA"/>
</dbReference>
<evidence type="ECO:0000313" key="2">
    <source>
        <dbReference type="Proteomes" id="UP000544090"/>
    </source>
</evidence>
<reference evidence="1 2" key="1">
    <citation type="submission" date="2020-04" db="EMBL/GenBank/DDBJ databases">
        <title>Arthrobacter sp. nov.</title>
        <authorList>
            <person name="Liu S."/>
        </authorList>
    </citation>
    <scope>NUCLEOTIDE SEQUENCE [LARGE SCALE GENOMIC DNA]</scope>
    <source>
        <strain evidence="1 2">E918</strain>
    </source>
</reference>
<keyword evidence="2" id="KW-1185">Reference proteome</keyword>
<name>A0A7X6HFV1_9MICC</name>
<dbReference type="RefSeq" id="WP_168488406.1">
    <property type="nucleotide sequence ID" value="NZ_JAAZSQ010000021.1"/>
</dbReference>
<gene>
    <name evidence="1" type="ORF">HGG74_17375</name>
</gene>
<organism evidence="1 2">
    <name type="scientific">Arthrobacter mobilis</name>
    <dbReference type="NCBI Taxonomy" id="2724944"/>
    <lineage>
        <taxon>Bacteria</taxon>
        <taxon>Bacillati</taxon>
        <taxon>Actinomycetota</taxon>
        <taxon>Actinomycetes</taxon>
        <taxon>Micrococcales</taxon>
        <taxon>Micrococcaceae</taxon>
        <taxon>Arthrobacter</taxon>
    </lineage>
</organism>
<protein>
    <submittedName>
        <fullName evidence="1">Uncharacterized protein</fullName>
    </submittedName>
</protein>
<proteinExistence type="predicted"/>
<comment type="caution">
    <text evidence="1">The sequence shown here is derived from an EMBL/GenBank/DDBJ whole genome shotgun (WGS) entry which is preliminary data.</text>
</comment>
<accession>A0A7X6HFV1</accession>